<evidence type="ECO:0000256" key="1">
    <source>
        <dbReference type="SAM" id="MobiDB-lite"/>
    </source>
</evidence>
<evidence type="ECO:0000313" key="3">
    <source>
        <dbReference type="Proteomes" id="UP000636010"/>
    </source>
</evidence>
<proteinExistence type="predicted"/>
<gene>
    <name evidence="2" type="ORF">GCM10011506_38050</name>
</gene>
<evidence type="ECO:0000313" key="2">
    <source>
        <dbReference type="EMBL" id="GGC48808.1"/>
    </source>
</evidence>
<comment type="caution">
    <text evidence="2">The sequence shown here is derived from an EMBL/GenBank/DDBJ whole genome shotgun (WGS) entry which is preliminary data.</text>
</comment>
<name>A0ABQ1N106_9BACT</name>
<dbReference type="EMBL" id="BMEC01000013">
    <property type="protein sequence ID" value="GGC48808.1"/>
    <property type="molecule type" value="Genomic_DNA"/>
</dbReference>
<dbReference type="Proteomes" id="UP000636010">
    <property type="component" value="Unassembled WGS sequence"/>
</dbReference>
<sequence length="180" mass="20289">MRHIILTVIISTLFACNSSPRPNSNAVETSELTDTTSTEPEQPERIESPTELNPEIAVGFINSYVENANKMREAVEIREWVNSSELVTDNFKTELVNMINEAFEREPDYGLGFDPILDAQDYPEEGFLLSNYDSTLNIATVTGKQWTSFVLNIKLTNQNDRTLVDGCGVVNIPEEQRAER</sequence>
<protein>
    <recommendedName>
        <fullName evidence="4">DUF3828 domain-containing protein</fullName>
    </recommendedName>
</protein>
<dbReference type="RefSeq" id="WP_188466592.1">
    <property type="nucleotide sequence ID" value="NZ_BAABHU010000013.1"/>
</dbReference>
<evidence type="ECO:0008006" key="4">
    <source>
        <dbReference type="Google" id="ProtNLM"/>
    </source>
</evidence>
<reference evidence="3" key="1">
    <citation type="journal article" date="2019" name="Int. J. Syst. Evol. Microbiol.">
        <title>The Global Catalogue of Microorganisms (GCM) 10K type strain sequencing project: providing services to taxonomists for standard genome sequencing and annotation.</title>
        <authorList>
            <consortium name="The Broad Institute Genomics Platform"/>
            <consortium name="The Broad Institute Genome Sequencing Center for Infectious Disease"/>
            <person name="Wu L."/>
            <person name="Ma J."/>
        </authorList>
    </citation>
    <scope>NUCLEOTIDE SEQUENCE [LARGE SCALE GENOMIC DNA]</scope>
    <source>
        <strain evidence="3">CGMCC 1.10832</strain>
    </source>
</reference>
<feature type="compositionally biased region" description="Low complexity" evidence="1">
    <location>
        <begin position="28"/>
        <end position="40"/>
    </location>
</feature>
<accession>A0ABQ1N106</accession>
<dbReference type="PROSITE" id="PS51257">
    <property type="entry name" value="PROKAR_LIPOPROTEIN"/>
    <property type="match status" value="1"/>
</dbReference>
<feature type="region of interest" description="Disordered" evidence="1">
    <location>
        <begin position="20"/>
        <end position="48"/>
    </location>
</feature>
<organism evidence="2 3">
    <name type="scientific">Marivirga lumbricoides</name>
    <dbReference type="NCBI Taxonomy" id="1046115"/>
    <lineage>
        <taxon>Bacteria</taxon>
        <taxon>Pseudomonadati</taxon>
        <taxon>Bacteroidota</taxon>
        <taxon>Cytophagia</taxon>
        <taxon>Cytophagales</taxon>
        <taxon>Marivirgaceae</taxon>
        <taxon>Marivirga</taxon>
    </lineage>
</organism>
<keyword evidence="3" id="KW-1185">Reference proteome</keyword>